<reference evidence="1 2" key="2">
    <citation type="submission" date="2018-11" db="EMBL/GenBank/DDBJ databases">
        <authorList>
            <consortium name="Pathogen Informatics"/>
        </authorList>
    </citation>
    <scope>NUCLEOTIDE SEQUENCE [LARGE SCALE GENOMIC DNA]</scope>
</reference>
<keyword evidence="2" id="KW-1185">Reference proteome</keyword>
<reference evidence="3" key="1">
    <citation type="submission" date="2017-02" db="UniProtKB">
        <authorList>
            <consortium name="WormBaseParasite"/>
        </authorList>
    </citation>
    <scope>IDENTIFICATION</scope>
</reference>
<evidence type="ECO:0000313" key="3">
    <source>
        <dbReference type="WBParaSite" id="BPAG_0000601201-mRNA-1"/>
    </source>
</evidence>
<dbReference type="WBParaSite" id="BPAG_0000601201-mRNA-1">
    <property type="protein sequence ID" value="BPAG_0000601201-mRNA-1"/>
    <property type="gene ID" value="BPAG_0000601201"/>
</dbReference>
<evidence type="ECO:0000313" key="1">
    <source>
        <dbReference type="EMBL" id="VDN87161.1"/>
    </source>
</evidence>
<dbReference type="EMBL" id="UZAD01004883">
    <property type="protein sequence ID" value="VDN87161.1"/>
    <property type="molecule type" value="Genomic_DNA"/>
</dbReference>
<gene>
    <name evidence="1" type="ORF">BPAG_LOCUS5975</name>
</gene>
<organism evidence="3">
    <name type="scientific">Brugia pahangi</name>
    <name type="common">Filarial nematode worm</name>
    <dbReference type="NCBI Taxonomy" id="6280"/>
    <lineage>
        <taxon>Eukaryota</taxon>
        <taxon>Metazoa</taxon>
        <taxon>Ecdysozoa</taxon>
        <taxon>Nematoda</taxon>
        <taxon>Chromadorea</taxon>
        <taxon>Rhabditida</taxon>
        <taxon>Spirurina</taxon>
        <taxon>Spiruromorpha</taxon>
        <taxon>Filarioidea</taxon>
        <taxon>Onchocercidae</taxon>
        <taxon>Brugia</taxon>
    </lineage>
</organism>
<sequence>MEEKEMEITKKLQNDCTEEIDKKSIKIDKKSTKKIIANQRNSWMEGLENINDNCHLDQEMNPIATVKMDKSYTTKVTPPF</sequence>
<dbReference type="Proteomes" id="UP000278627">
    <property type="component" value="Unassembled WGS sequence"/>
</dbReference>
<protein>
    <submittedName>
        <fullName evidence="1 3">Uncharacterized protein</fullName>
    </submittedName>
</protein>
<name>A0A0N4TCS4_BRUPA</name>
<accession>A0A0N4TCS4</accession>
<dbReference type="AlphaFoldDB" id="A0A0N4TCS4"/>
<evidence type="ECO:0000313" key="2">
    <source>
        <dbReference type="Proteomes" id="UP000278627"/>
    </source>
</evidence>
<proteinExistence type="predicted"/>